<accession>A0A395HX53</accession>
<reference evidence="1 2" key="1">
    <citation type="submission" date="2018-02" db="EMBL/GenBank/DDBJ databases">
        <title>The genomes of Aspergillus section Nigri reveals drivers in fungal speciation.</title>
        <authorList>
            <consortium name="DOE Joint Genome Institute"/>
            <person name="Vesth T.C."/>
            <person name="Nybo J."/>
            <person name="Theobald S."/>
            <person name="Brandl J."/>
            <person name="Frisvad J.C."/>
            <person name="Nielsen K.F."/>
            <person name="Lyhne E.K."/>
            <person name="Kogle M.E."/>
            <person name="Kuo A."/>
            <person name="Riley R."/>
            <person name="Clum A."/>
            <person name="Nolan M."/>
            <person name="Lipzen A."/>
            <person name="Salamov A."/>
            <person name="Henrissat B."/>
            <person name="Wiebenga A."/>
            <person name="De vries R.P."/>
            <person name="Grigoriev I.V."/>
            <person name="Mortensen U.H."/>
            <person name="Andersen M.R."/>
            <person name="Baker S.E."/>
        </authorList>
    </citation>
    <scope>NUCLEOTIDE SEQUENCE [LARGE SCALE GENOMIC DNA]</scope>
    <source>
        <strain evidence="1 2">CBS 101889</strain>
    </source>
</reference>
<sequence length="135" mass="14892">MRGRLVALQTLQTLQARRAETRVSIVTCLEANIAAKHLSPPGHVMLTMVWGLFLPENPSPTSQVPMGPYEGPLKQVWLRGGACPGQVQLFPEWGREGLKRRSTLGSGVAWRLEAVSLFPGQMWLVFMGLSQNAIK</sequence>
<organism evidence="1 2">
    <name type="scientific">Aspergillus homomorphus (strain CBS 101889)</name>
    <dbReference type="NCBI Taxonomy" id="1450537"/>
    <lineage>
        <taxon>Eukaryota</taxon>
        <taxon>Fungi</taxon>
        <taxon>Dikarya</taxon>
        <taxon>Ascomycota</taxon>
        <taxon>Pezizomycotina</taxon>
        <taxon>Eurotiomycetes</taxon>
        <taxon>Eurotiomycetidae</taxon>
        <taxon>Eurotiales</taxon>
        <taxon>Aspergillaceae</taxon>
        <taxon>Aspergillus</taxon>
        <taxon>Aspergillus subgen. Circumdati</taxon>
    </lineage>
</organism>
<dbReference type="VEuPathDB" id="FungiDB:BO97DRAFT_70819"/>
<dbReference type="RefSeq" id="XP_025551260.1">
    <property type="nucleotide sequence ID" value="XM_025701006.1"/>
</dbReference>
<evidence type="ECO:0000313" key="2">
    <source>
        <dbReference type="Proteomes" id="UP000248961"/>
    </source>
</evidence>
<dbReference type="Proteomes" id="UP000248961">
    <property type="component" value="Unassembled WGS sequence"/>
</dbReference>
<proteinExistence type="predicted"/>
<evidence type="ECO:0000313" key="1">
    <source>
        <dbReference type="EMBL" id="RAL12106.1"/>
    </source>
</evidence>
<name>A0A395HX53_ASPHC</name>
<protein>
    <submittedName>
        <fullName evidence="1">Uncharacterized protein</fullName>
    </submittedName>
</protein>
<keyword evidence="2" id="KW-1185">Reference proteome</keyword>
<dbReference type="AlphaFoldDB" id="A0A395HX53"/>
<dbReference type="EMBL" id="KZ824285">
    <property type="protein sequence ID" value="RAL12106.1"/>
    <property type="molecule type" value="Genomic_DNA"/>
</dbReference>
<dbReference type="GeneID" id="37205295"/>
<gene>
    <name evidence="1" type="ORF">BO97DRAFT_70819</name>
</gene>